<dbReference type="CDD" id="cd06503">
    <property type="entry name" value="ATP-synt_Fo_b"/>
    <property type="match status" value="1"/>
</dbReference>
<proteinExistence type="predicted"/>
<feature type="compositionally biased region" description="Low complexity" evidence="1">
    <location>
        <begin position="52"/>
        <end position="66"/>
    </location>
</feature>
<feature type="compositionally biased region" description="Polar residues" evidence="1">
    <location>
        <begin position="452"/>
        <end position="463"/>
    </location>
</feature>
<dbReference type="InterPro" id="IPR000073">
    <property type="entry name" value="AB_hydrolase_1"/>
</dbReference>
<dbReference type="Gene3D" id="3.40.50.1820">
    <property type="entry name" value="alpha/beta hydrolase"/>
    <property type="match status" value="1"/>
</dbReference>
<evidence type="ECO:0000313" key="4">
    <source>
        <dbReference type="Proteomes" id="UP000054481"/>
    </source>
</evidence>
<dbReference type="AlphaFoldDB" id="A0A0F8A4T8"/>
<dbReference type="PANTHER" id="PTHR47842:SF3">
    <property type="entry name" value="DUF676 DOMAIN-CONTAINING PROTEIN"/>
    <property type="match status" value="1"/>
</dbReference>
<dbReference type="SUPFAM" id="SSF53474">
    <property type="entry name" value="alpha/beta-Hydrolases"/>
    <property type="match status" value="1"/>
</dbReference>
<feature type="compositionally biased region" description="Polar residues" evidence="1">
    <location>
        <begin position="418"/>
        <end position="427"/>
    </location>
</feature>
<feature type="compositionally biased region" description="Low complexity" evidence="1">
    <location>
        <begin position="213"/>
        <end position="223"/>
    </location>
</feature>
<accession>A0A0F8A4T8</accession>
<evidence type="ECO:0000313" key="3">
    <source>
        <dbReference type="EMBL" id="KJZ74154.1"/>
    </source>
</evidence>
<feature type="compositionally biased region" description="Basic and acidic residues" evidence="1">
    <location>
        <begin position="571"/>
        <end position="593"/>
    </location>
</feature>
<sequence>MADVPRSGAVTRPGARPTPSLGATPDDGRLSPTYSYRRQSADADVHPLARLSSSDPRSSSTQSLISSFQDSRSRRKLLIIYIHGFYGNAQSFRSFPAHVHSLLRNLLADTHIIHSKIYPRYKTYHALEVARDQFSAWLEPHESPDTDVILVGHSMGGLLAAEVVLLPNQRPCRQQPFKHRILGTISLDSPFLGLHPGIIAAGISSLFQPSPQPQANNNDAPPSTSAPPAFIGEASTIAQAESHSSSDPPPSTRNESDPHFDPPFWNDQPLREQSFFARVMHFASKHKSEGILNAAFNHIVSHLEYGGCLADYSGLMSRYNKIRALEDVDETQAFNSGQPCGTFARVRFVNYYTLSSGRAKATKSNSTDKRRSSSSSVTASEFTCATTCSPKGRSDTASVQSLATSPLLLGIDDKPHHSFSSGTSTPRISIDAPRDEGYQEPLRPPIDHENNSLKANGEQSDTAADLSSVNEGLSTLSMQNIEPKPINVTEQAQEEQRLNSLETIEVALPPLPAEPTKPEIPNLEDYTDKDARRLAEKEAKRAQKAYERAMKDRAKAVREREKVVQKRRKEAQKEAEKMQKEAQKAQQRREKEQAGAAKANPIVPENDDDNNNQSTTHGEVEPESSTPKAEKPRKRRKFCALPRKVDGVRDRTWIDVYMDGMDEVGAHCGLFFSGPHYDRLVGDVGSRIVGWVFDDMSTRAIQAGVD</sequence>
<feature type="compositionally biased region" description="Polar residues" evidence="1">
    <location>
        <begin position="611"/>
        <end position="627"/>
    </location>
</feature>
<dbReference type="Pfam" id="PF12697">
    <property type="entry name" value="Abhydrolase_6"/>
    <property type="match status" value="1"/>
</dbReference>
<feature type="compositionally biased region" description="Basic and acidic residues" evidence="1">
    <location>
        <begin position="535"/>
        <end position="564"/>
    </location>
</feature>
<reference evidence="3 4" key="1">
    <citation type="journal article" date="2014" name="Genome Biol. Evol.">
        <title>Comparative genomics and transcriptomics analyses reveal divergent lifestyle features of nematode endoparasitic fungus Hirsutella minnesotensis.</title>
        <authorList>
            <person name="Lai Y."/>
            <person name="Liu K."/>
            <person name="Zhang X."/>
            <person name="Zhang X."/>
            <person name="Li K."/>
            <person name="Wang N."/>
            <person name="Shu C."/>
            <person name="Wu Y."/>
            <person name="Wang C."/>
            <person name="Bushley K.E."/>
            <person name="Xiang M."/>
            <person name="Liu X."/>
        </authorList>
    </citation>
    <scope>NUCLEOTIDE SEQUENCE [LARGE SCALE GENOMIC DNA]</scope>
    <source>
        <strain evidence="3 4">3608</strain>
    </source>
</reference>
<organism evidence="3 4">
    <name type="scientific">Hirsutella minnesotensis 3608</name>
    <dbReference type="NCBI Taxonomy" id="1043627"/>
    <lineage>
        <taxon>Eukaryota</taxon>
        <taxon>Fungi</taxon>
        <taxon>Dikarya</taxon>
        <taxon>Ascomycota</taxon>
        <taxon>Pezizomycotina</taxon>
        <taxon>Sordariomycetes</taxon>
        <taxon>Hypocreomycetidae</taxon>
        <taxon>Hypocreales</taxon>
        <taxon>Ophiocordycipitaceae</taxon>
        <taxon>Hirsutella</taxon>
    </lineage>
</organism>
<feature type="region of interest" description="Disordered" evidence="1">
    <location>
        <begin position="535"/>
        <end position="638"/>
    </location>
</feature>
<feature type="region of interest" description="Disordered" evidence="1">
    <location>
        <begin position="1"/>
        <end position="66"/>
    </location>
</feature>
<feature type="domain" description="AB hydrolase-1" evidence="2">
    <location>
        <begin position="79"/>
        <end position="235"/>
    </location>
</feature>
<evidence type="ECO:0000259" key="2">
    <source>
        <dbReference type="Pfam" id="PF12697"/>
    </source>
</evidence>
<evidence type="ECO:0000256" key="1">
    <source>
        <dbReference type="SAM" id="MobiDB-lite"/>
    </source>
</evidence>
<feature type="region of interest" description="Disordered" evidence="1">
    <location>
        <begin position="209"/>
        <end position="264"/>
    </location>
</feature>
<dbReference type="Proteomes" id="UP000054481">
    <property type="component" value="Unassembled WGS sequence"/>
</dbReference>
<dbReference type="EMBL" id="KQ030528">
    <property type="protein sequence ID" value="KJZ74154.1"/>
    <property type="molecule type" value="Genomic_DNA"/>
</dbReference>
<dbReference type="InterPro" id="IPR029058">
    <property type="entry name" value="AB_hydrolase_fold"/>
</dbReference>
<feature type="compositionally biased region" description="Polar residues" evidence="1">
    <location>
        <begin position="236"/>
        <end position="246"/>
    </location>
</feature>
<dbReference type="PANTHER" id="PTHR47842">
    <property type="entry name" value="EXPRESSED PROTEIN"/>
    <property type="match status" value="1"/>
</dbReference>
<feature type="region of interest" description="Disordered" evidence="1">
    <location>
        <begin position="410"/>
        <end position="463"/>
    </location>
</feature>
<gene>
    <name evidence="3" type="ORF">HIM_06385</name>
</gene>
<name>A0A0F8A4T8_9HYPO</name>
<dbReference type="OrthoDB" id="3248508at2759"/>
<protein>
    <recommendedName>
        <fullName evidence="2">AB hydrolase-1 domain-containing protein</fullName>
    </recommendedName>
</protein>
<keyword evidence="4" id="KW-1185">Reference proteome</keyword>